<name>A0A6J4MW48_9ACTN</name>
<dbReference type="GO" id="GO:0055070">
    <property type="term" value="P:copper ion homeostasis"/>
    <property type="evidence" value="ECO:0007669"/>
    <property type="project" value="InterPro"/>
</dbReference>
<dbReference type="Pfam" id="PF11382">
    <property type="entry name" value="MctB"/>
    <property type="match status" value="1"/>
</dbReference>
<dbReference type="InterPro" id="IPR021522">
    <property type="entry name" value="MctB"/>
</dbReference>
<dbReference type="EMBL" id="CADCUN010000002">
    <property type="protein sequence ID" value="CAA9370502.1"/>
    <property type="molecule type" value="Genomic_DNA"/>
</dbReference>
<protein>
    <recommendedName>
        <fullName evidence="2">Copper transporter</fullName>
    </recommendedName>
</protein>
<gene>
    <name evidence="1" type="ORF">AVDCRST_MAG60-16</name>
</gene>
<organism evidence="1">
    <name type="scientific">uncultured Nocardioides sp</name>
    <dbReference type="NCBI Taxonomy" id="198441"/>
    <lineage>
        <taxon>Bacteria</taxon>
        <taxon>Bacillati</taxon>
        <taxon>Actinomycetota</taxon>
        <taxon>Actinomycetes</taxon>
        <taxon>Propionibacteriales</taxon>
        <taxon>Nocardioidaceae</taxon>
        <taxon>Nocardioides</taxon>
        <taxon>environmental samples</taxon>
    </lineage>
</organism>
<sequence>MITFRHFLTSIVAVFLALAVGIALGGGPLSGWGDRGPAPVAGTEPASDDPARAYAEGFAGAVGPVLTSAKLAERSVAVVTAPGVNEEVVTALAEQVTAAGGTIAGRYSLTDDLVSPDQKALVDTLGAQLMTQQGKTIAADATTYDRIGQLLGVAISTDTPEGDPATDQQSRIVETLVGADLLALDGSVSRRAPLVLLVLGAEPAPEGGDAIVAGLAAGLARAAAGVVVAGTLADGGDGQIGRLRAEPVSAEVATVDGIDTAPGRVTTVLALARSLGTPGGAFGASGADGPVPLG</sequence>
<dbReference type="AlphaFoldDB" id="A0A6J4MW48"/>
<reference evidence="1" key="1">
    <citation type="submission" date="2020-02" db="EMBL/GenBank/DDBJ databases">
        <authorList>
            <person name="Meier V. D."/>
        </authorList>
    </citation>
    <scope>NUCLEOTIDE SEQUENCE</scope>
    <source>
        <strain evidence="1">AVDCRST_MAG60</strain>
    </source>
</reference>
<evidence type="ECO:0008006" key="2">
    <source>
        <dbReference type="Google" id="ProtNLM"/>
    </source>
</evidence>
<evidence type="ECO:0000313" key="1">
    <source>
        <dbReference type="EMBL" id="CAA9370502.1"/>
    </source>
</evidence>
<proteinExistence type="predicted"/>
<accession>A0A6J4MW48</accession>
<dbReference type="GO" id="GO:0016020">
    <property type="term" value="C:membrane"/>
    <property type="evidence" value="ECO:0007669"/>
    <property type="project" value="InterPro"/>
</dbReference>